<organism evidence="1 2">
    <name type="scientific">Hibiscus sabdariffa</name>
    <name type="common">roselle</name>
    <dbReference type="NCBI Taxonomy" id="183260"/>
    <lineage>
        <taxon>Eukaryota</taxon>
        <taxon>Viridiplantae</taxon>
        <taxon>Streptophyta</taxon>
        <taxon>Embryophyta</taxon>
        <taxon>Tracheophyta</taxon>
        <taxon>Spermatophyta</taxon>
        <taxon>Magnoliopsida</taxon>
        <taxon>eudicotyledons</taxon>
        <taxon>Gunneridae</taxon>
        <taxon>Pentapetalae</taxon>
        <taxon>rosids</taxon>
        <taxon>malvids</taxon>
        <taxon>Malvales</taxon>
        <taxon>Malvaceae</taxon>
        <taxon>Malvoideae</taxon>
        <taxon>Hibiscus</taxon>
    </lineage>
</organism>
<dbReference type="PANTHER" id="PTHR35101">
    <property type="entry name" value="OS02G0162600 PROTEIN"/>
    <property type="match status" value="1"/>
</dbReference>
<sequence length="95" mass="10287">MANSRIPRFVMEVAPPQFITVMRHRTRKMMDTITEEDRDGTSYNDSLSAISKSSAATSSVPVGATAMAASPPATIVTANSNKFLNGLSRFSNFDN</sequence>
<protein>
    <submittedName>
        <fullName evidence="1">Uncharacterized protein</fullName>
    </submittedName>
</protein>
<comment type="caution">
    <text evidence="1">The sequence shown here is derived from an EMBL/GenBank/DDBJ whole genome shotgun (WGS) entry which is preliminary data.</text>
</comment>
<dbReference type="PANTHER" id="PTHR35101:SF12">
    <property type="entry name" value="OS02G0162600 PROTEIN"/>
    <property type="match status" value="1"/>
</dbReference>
<gene>
    <name evidence="1" type="ORF">V6N11_053455</name>
</gene>
<keyword evidence="2" id="KW-1185">Reference proteome</keyword>
<dbReference type="Proteomes" id="UP001396334">
    <property type="component" value="Unassembled WGS sequence"/>
</dbReference>
<accession>A0ABR2UDI9</accession>
<evidence type="ECO:0000313" key="1">
    <source>
        <dbReference type="EMBL" id="KAK9047616.1"/>
    </source>
</evidence>
<proteinExistence type="predicted"/>
<evidence type="ECO:0000313" key="2">
    <source>
        <dbReference type="Proteomes" id="UP001396334"/>
    </source>
</evidence>
<name>A0ABR2UDI9_9ROSI</name>
<reference evidence="1 2" key="1">
    <citation type="journal article" date="2024" name="G3 (Bethesda)">
        <title>Genome assembly of Hibiscus sabdariffa L. provides insights into metabolisms of medicinal natural products.</title>
        <authorList>
            <person name="Kim T."/>
        </authorList>
    </citation>
    <scope>NUCLEOTIDE SEQUENCE [LARGE SCALE GENOMIC DNA]</scope>
    <source>
        <strain evidence="1">TK-2024</strain>
        <tissue evidence="1">Old leaves</tissue>
    </source>
</reference>
<dbReference type="EMBL" id="JBBPBN010000001">
    <property type="protein sequence ID" value="KAK9047616.1"/>
    <property type="molecule type" value="Genomic_DNA"/>
</dbReference>